<name>A0A127B9W6_9EURY</name>
<reference evidence="2" key="1">
    <citation type="submission" date="2015-02" db="EMBL/GenBank/DDBJ databases">
        <title>Pyrococcus kukulkanii sp. nov., a novel hyperthermophilic archaeon isolated from a deep-sea hydrothermal vent at the Guaymas Basin.</title>
        <authorList>
            <person name="Oger P.M."/>
            <person name="Callac N."/>
            <person name="Jebbar M."/>
            <person name="Godfroy A."/>
        </authorList>
    </citation>
    <scope>NUCLEOTIDE SEQUENCE [LARGE SCALE GENOMIC DNA]</scope>
    <source>
        <strain evidence="2">NCB100</strain>
    </source>
</reference>
<accession>A0A127B9W6</accession>
<sequence length="312" mass="37077">MPKWVIHRKWCRKLGISEEVADGTNELIDFPENWISKNIEADDLDLNVHIRYLQEIGVITGFSPLHHDWGRRRKWELDFLLDLAYGAYGEDGVKCVFLHHALDYIGTVGKIFPKSEILKRIKNRLWSPYYSNMLLDVLDFLDKHFNEILADIESGLGNAKPQKRQNPKKITSSKVRRKSPRVFSTYKLGNIIITSKFLQENWEEILQKGIRFVYMDYTSSVWFSEQDERSFVKWWMDNMAPRLVKIKNDIAFLLAQDKTVWELVFSLGLDSEVLEEYLRTIYTRLATSRSLPPVEDWIREVKFYIRNFWRFI</sequence>
<dbReference type="STRING" id="1609559.TQ32_03105"/>
<dbReference type="EMBL" id="CP010835">
    <property type="protein sequence ID" value="AMM53579.1"/>
    <property type="molecule type" value="Genomic_DNA"/>
</dbReference>
<dbReference type="AlphaFoldDB" id="A0A127B9W6"/>
<dbReference type="OrthoDB" id="97099at2157"/>
<evidence type="ECO:0000313" key="1">
    <source>
        <dbReference type="EMBL" id="AMM53579.1"/>
    </source>
</evidence>
<gene>
    <name evidence="1" type="ORF">TQ32_03105</name>
</gene>
<proteinExistence type="predicted"/>
<dbReference type="RefSeq" id="WP_068320898.1">
    <property type="nucleotide sequence ID" value="NZ_CP010835.1"/>
</dbReference>
<dbReference type="KEGG" id="pyc:TQ32_03105"/>
<protein>
    <submittedName>
        <fullName evidence="1">Uncharacterized protein</fullName>
    </submittedName>
</protein>
<dbReference type="Proteomes" id="UP000070587">
    <property type="component" value="Chromosome"/>
</dbReference>
<dbReference type="GeneID" id="28490790"/>
<organism evidence="1 2">
    <name type="scientific">Pyrococcus kukulkanii</name>
    <dbReference type="NCBI Taxonomy" id="1609559"/>
    <lineage>
        <taxon>Archaea</taxon>
        <taxon>Methanobacteriati</taxon>
        <taxon>Methanobacteriota</taxon>
        <taxon>Thermococci</taxon>
        <taxon>Thermococcales</taxon>
        <taxon>Thermococcaceae</taxon>
        <taxon>Pyrococcus</taxon>
    </lineage>
</organism>
<dbReference type="PATRIC" id="fig|1609559.3.peg.649"/>
<reference evidence="1 2" key="2">
    <citation type="journal article" date="2016" name="Int. J. Syst. Evol. Microbiol.">
        <title>Pyrococcus kukulkanii sp. nov., a hyperthermophilic, piezophilic archaeon isolated from a deep-sea hydrothermal vent.</title>
        <authorList>
            <person name="Callac N."/>
            <person name="Oger P."/>
            <person name="Lesongeur F."/>
            <person name="Rattray J.E."/>
            <person name="Vannier P."/>
            <person name="Michoud G."/>
            <person name="Beauverger M."/>
            <person name="Gayet N."/>
            <person name="Rouxel O."/>
            <person name="Jebbar M."/>
            <person name="Godfroy A."/>
        </authorList>
    </citation>
    <scope>NUCLEOTIDE SEQUENCE [LARGE SCALE GENOMIC DNA]</scope>
    <source>
        <strain evidence="1 2">NCB100</strain>
    </source>
</reference>
<evidence type="ECO:0000313" key="2">
    <source>
        <dbReference type="Proteomes" id="UP000070587"/>
    </source>
</evidence>